<gene>
    <name evidence="9" type="ORF">ACFSYJ_16540</name>
</gene>
<evidence type="ECO:0000256" key="2">
    <source>
        <dbReference type="ARBA" id="ARBA00022475"/>
    </source>
</evidence>
<name>A0ABW5GFB5_9PSEU</name>
<dbReference type="PANTHER" id="PTHR30509:SF9">
    <property type="entry name" value="MULTIDRUG RESISTANCE PROTEIN MDTO"/>
    <property type="match status" value="1"/>
</dbReference>
<keyword evidence="10" id="KW-1185">Reference proteome</keyword>
<keyword evidence="2" id="KW-1003">Cell membrane</keyword>
<protein>
    <submittedName>
        <fullName evidence="9">FUSC family protein</fullName>
    </submittedName>
</protein>
<dbReference type="Proteomes" id="UP001597419">
    <property type="component" value="Unassembled WGS sequence"/>
</dbReference>
<dbReference type="RefSeq" id="WP_345398233.1">
    <property type="nucleotide sequence ID" value="NZ_BAABHG010000009.1"/>
</dbReference>
<feature type="transmembrane region" description="Helical" evidence="7">
    <location>
        <begin position="152"/>
        <end position="172"/>
    </location>
</feature>
<feature type="transmembrane region" description="Helical" evidence="7">
    <location>
        <begin position="335"/>
        <end position="362"/>
    </location>
</feature>
<dbReference type="InterPro" id="IPR049453">
    <property type="entry name" value="Memb_transporter_dom"/>
</dbReference>
<evidence type="ECO:0000256" key="5">
    <source>
        <dbReference type="ARBA" id="ARBA00023136"/>
    </source>
</evidence>
<dbReference type="EMBL" id="JBHUKU010000008">
    <property type="protein sequence ID" value="MFD2460221.1"/>
    <property type="molecule type" value="Genomic_DNA"/>
</dbReference>
<comment type="subcellular location">
    <subcellularLocation>
        <location evidence="1">Cell membrane</location>
        <topology evidence="1">Multi-pass membrane protein</topology>
    </subcellularLocation>
</comment>
<reference evidence="10" key="1">
    <citation type="journal article" date="2019" name="Int. J. Syst. Evol. Microbiol.">
        <title>The Global Catalogue of Microorganisms (GCM) 10K type strain sequencing project: providing services to taxonomists for standard genome sequencing and annotation.</title>
        <authorList>
            <consortium name="The Broad Institute Genomics Platform"/>
            <consortium name="The Broad Institute Genome Sequencing Center for Infectious Disease"/>
            <person name="Wu L."/>
            <person name="Ma J."/>
        </authorList>
    </citation>
    <scope>NUCLEOTIDE SEQUENCE [LARGE SCALE GENOMIC DNA]</scope>
    <source>
        <strain evidence="10">CGMCC 4.7643</strain>
    </source>
</reference>
<evidence type="ECO:0000259" key="8">
    <source>
        <dbReference type="Pfam" id="PF13515"/>
    </source>
</evidence>
<evidence type="ECO:0000256" key="1">
    <source>
        <dbReference type="ARBA" id="ARBA00004651"/>
    </source>
</evidence>
<feature type="transmembrane region" description="Helical" evidence="7">
    <location>
        <begin position="465"/>
        <end position="483"/>
    </location>
</feature>
<keyword evidence="4 7" id="KW-1133">Transmembrane helix</keyword>
<evidence type="ECO:0000256" key="7">
    <source>
        <dbReference type="SAM" id="Phobius"/>
    </source>
</evidence>
<evidence type="ECO:0000256" key="3">
    <source>
        <dbReference type="ARBA" id="ARBA00022692"/>
    </source>
</evidence>
<evidence type="ECO:0000256" key="4">
    <source>
        <dbReference type="ARBA" id="ARBA00022989"/>
    </source>
</evidence>
<comment type="similarity">
    <text evidence="6">Belongs to the YccS/YhfK family.</text>
</comment>
<dbReference type="PANTHER" id="PTHR30509">
    <property type="entry name" value="P-HYDROXYBENZOIC ACID EFFLUX PUMP SUBUNIT-RELATED"/>
    <property type="match status" value="1"/>
</dbReference>
<feature type="transmembrane region" description="Helical" evidence="7">
    <location>
        <begin position="32"/>
        <end position="56"/>
    </location>
</feature>
<feature type="domain" description="Integral membrane bound transporter" evidence="8">
    <location>
        <begin position="355"/>
        <end position="478"/>
    </location>
</feature>
<feature type="transmembrane region" description="Helical" evidence="7">
    <location>
        <begin position="126"/>
        <end position="146"/>
    </location>
</feature>
<organism evidence="9 10">
    <name type="scientific">Amycolatopsis samaneae</name>
    <dbReference type="NCBI Taxonomy" id="664691"/>
    <lineage>
        <taxon>Bacteria</taxon>
        <taxon>Bacillati</taxon>
        <taxon>Actinomycetota</taxon>
        <taxon>Actinomycetes</taxon>
        <taxon>Pseudonocardiales</taxon>
        <taxon>Pseudonocardiaceae</taxon>
        <taxon>Amycolatopsis</taxon>
    </lineage>
</organism>
<accession>A0ABW5GFB5</accession>
<feature type="transmembrane region" description="Helical" evidence="7">
    <location>
        <begin position="398"/>
        <end position="423"/>
    </location>
</feature>
<evidence type="ECO:0000313" key="10">
    <source>
        <dbReference type="Proteomes" id="UP001597419"/>
    </source>
</evidence>
<proteinExistence type="inferred from homology"/>
<keyword evidence="5 7" id="KW-0472">Membrane</keyword>
<comment type="caution">
    <text evidence="9">The sequence shown here is derived from an EMBL/GenBank/DDBJ whole genome shotgun (WGS) entry which is preliminary data.</text>
</comment>
<keyword evidence="3 7" id="KW-0812">Transmembrane</keyword>
<sequence length="659" mass="69452">MSTPRRDFAAPHWLVQLLRSTSVPVPWNMVVRAAIALAVPIGVGYALGDIAVGAYLSSGALPAVLSESAGPYRYRARRLGGATLAAIAGHLVGLLTGANPALAIPAVVLVAAVSALISAAGSNASVAGLMMFVFCVLGTGQQATGAQIGLDLTYFCAGAVWSMLVALASWTFRATSAERDAVAQVYVELAAMLSAADEATSRVARHQLTTAMSTAYDRLLTARSWLSGRDATYRKLFNLLSASTPAVEASVAMVNAGQRAPREVIDYFTASAASVLAVRPLPAPPVPPDDEDAEDTDVVLAALYAGLVRIGKGDDRTRRRPAPWHRRVREWVGSLAAGPLTWIAALRLTLCVAIAEVVALLIPFERSYWIPLTVGIVLKPDFGSVFGRAVLRGIGTVAGVGIGAVVLALGAHGWTLVVLIAAFAGGVAVGKVRNYGIQSAFVTPLIIVQMDLANKGDWSVAFTRLLDTVLGCVIVLVFGYLLWPGSRRPQVGGRLAAALDTVAAYVGPALTLTPSGEARLARSRARRSAYRAMADVRTAFQQVIVEPSANGRQALAWWPVIAAIERVADAVTEVGVTIGHGAPEPDQRDVELLTAALAELAAAVREQREPESVPLPDGSQLSGVVDQLGSAFDAVRGPDLVERTPARLVRRFLPYHRRT</sequence>
<evidence type="ECO:0000313" key="9">
    <source>
        <dbReference type="EMBL" id="MFD2460221.1"/>
    </source>
</evidence>
<evidence type="ECO:0000256" key="6">
    <source>
        <dbReference type="ARBA" id="ARBA00043993"/>
    </source>
</evidence>
<dbReference type="Pfam" id="PF13515">
    <property type="entry name" value="FUSC_2"/>
    <property type="match status" value="1"/>
</dbReference>